<dbReference type="Gene3D" id="3.30.530.20">
    <property type="match status" value="1"/>
</dbReference>
<dbReference type="EMBL" id="VYQE01000001">
    <property type="protein sequence ID" value="KAA9010427.1"/>
    <property type="molecule type" value="Genomic_DNA"/>
</dbReference>
<evidence type="ECO:0000313" key="4">
    <source>
        <dbReference type="Proteomes" id="UP000326554"/>
    </source>
</evidence>
<evidence type="ECO:0000313" key="3">
    <source>
        <dbReference type="EMBL" id="KAA9010427.1"/>
    </source>
</evidence>
<dbReference type="RefSeq" id="WP_150443913.1">
    <property type="nucleotide sequence ID" value="NZ_VYQE01000001.1"/>
</dbReference>
<evidence type="ECO:0000256" key="1">
    <source>
        <dbReference type="ARBA" id="ARBA00006817"/>
    </source>
</evidence>
<feature type="domain" description="Activator of Hsp90 ATPase homologue 1/2-like C-terminal" evidence="2">
    <location>
        <begin position="15"/>
        <end position="146"/>
    </location>
</feature>
<dbReference type="Pfam" id="PF08327">
    <property type="entry name" value="AHSA1"/>
    <property type="match status" value="1"/>
</dbReference>
<proteinExistence type="inferred from homology"/>
<keyword evidence="4" id="KW-1185">Reference proteome</keyword>
<dbReference type="AlphaFoldDB" id="A0A5J5GQV3"/>
<accession>A0A5J5GQV3</accession>
<protein>
    <recommendedName>
        <fullName evidence="2">Activator of Hsp90 ATPase homologue 1/2-like C-terminal domain-containing protein</fullName>
    </recommendedName>
</protein>
<dbReference type="Proteomes" id="UP000326554">
    <property type="component" value="Unassembled WGS sequence"/>
</dbReference>
<dbReference type="InterPro" id="IPR023393">
    <property type="entry name" value="START-like_dom_sf"/>
</dbReference>
<reference evidence="3 4" key="1">
    <citation type="submission" date="2019-09" db="EMBL/GenBank/DDBJ databases">
        <authorList>
            <person name="Park J.-S."/>
            <person name="Choi H.-J."/>
        </authorList>
    </citation>
    <scope>NUCLEOTIDE SEQUENCE [LARGE SCALE GENOMIC DNA]</scope>
    <source>
        <strain evidence="3 4">176SS1-4</strain>
    </source>
</reference>
<sequence length="152" mass="16020">MTDFATLTLSREYPCPPGRLFVLLTNPEARAIWGAPSDDVVIEIDEADIRPGGSEVARCGPKDNPEFDVVAQFHAIEPDTRMVLTETLTVGGEMLSVSLVTTDLEATGTGTELTVTLQVASLSGPETAAGYQEGWEGALANLARLVGSEVAA</sequence>
<evidence type="ECO:0000259" key="2">
    <source>
        <dbReference type="Pfam" id="PF08327"/>
    </source>
</evidence>
<gene>
    <name evidence="3" type="ORF">F3S47_04070</name>
</gene>
<dbReference type="CDD" id="cd08900">
    <property type="entry name" value="SRPBCC_CalC_Aha1-like_7"/>
    <property type="match status" value="1"/>
</dbReference>
<name>A0A5J5GQV3_9RHOB</name>
<comment type="caution">
    <text evidence="3">The sequence shown here is derived from an EMBL/GenBank/DDBJ whole genome shotgun (WGS) entry which is preliminary data.</text>
</comment>
<dbReference type="SUPFAM" id="SSF55961">
    <property type="entry name" value="Bet v1-like"/>
    <property type="match status" value="1"/>
</dbReference>
<comment type="similarity">
    <text evidence="1">Belongs to the AHA1 family.</text>
</comment>
<dbReference type="InterPro" id="IPR013538">
    <property type="entry name" value="ASHA1/2-like_C"/>
</dbReference>
<organism evidence="3 4">
    <name type="scientific">Histidinibacterium aquaticum</name>
    <dbReference type="NCBI Taxonomy" id="2613962"/>
    <lineage>
        <taxon>Bacteria</taxon>
        <taxon>Pseudomonadati</taxon>
        <taxon>Pseudomonadota</taxon>
        <taxon>Alphaproteobacteria</taxon>
        <taxon>Rhodobacterales</taxon>
        <taxon>Paracoccaceae</taxon>
        <taxon>Histidinibacterium</taxon>
    </lineage>
</organism>